<dbReference type="Pfam" id="PF01820">
    <property type="entry name" value="Dala_Dala_lig_N"/>
    <property type="match status" value="1"/>
</dbReference>
<feature type="binding site" evidence="15">
    <location>
        <position position="304"/>
    </location>
    <ligand>
        <name>Mg(2+)</name>
        <dbReference type="ChEBI" id="CHEBI:18420"/>
        <label>2</label>
    </ligand>
</feature>
<dbReference type="Pfam" id="PF07478">
    <property type="entry name" value="Dala_Dala_lig_C"/>
    <property type="match status" value="1"/>
</dbReference>
<feature type="domain" description="ATP-grasp" evidence="17">
    <location>
        <begin position="136"/>
        <end position="338"/>
    </location>
</feature>
<comment type="pathway">
    <text evidence="13">Cell wall biogenesis; peptidoglycan biosynthesis.</text>
</comment>
<evidence type="ECO:0000256" key="8">
    <source>
        <dbReference type="ARBA" id="ARBA00022840"/>
    </source>
</evidence>
<evidence type="ECO:0000256" key="3">
    <source>
        <dbReference type="ARBA" id="ARBA00010871"/>
    </source>
</evidence>
<feature type="binding site" evidence="15">
    <location>
        <position position="290"/>
    </location>
    <ligand>
        <name>Mg(2+)</name>
        <dbReference type="ChEBI" id="CHEBI:18420"/>
        <label>1</label>
    </ligand>
</feature>
<reference evidence="18 19" key="1">
    <citation type="submission" date="2018-06" db="EMBL/GenBank/DDBJ databases">
        <title>Genomic Encyclopedia of Archaeal and Bacterial Type Strains, Phase II (KMG-II): from individual species to whole genera.</title>
        <authorList>
            <person name="Goeker M."/>
        </authorList>
    </citation>
    <scope>NUCLEOTIDE SEQUENCE [LARGE SCALE GENOMIC DNA]</scope>
    <source>
        <strain evidence="18 19">DSM 25663</strain>
    </source>
</reference>
<dbReference type="EMBL" id="QLSZ01000010">
    <property type="protein sequence ID" value="RAR70618.1"/>
    <property type="molecule type" value="Genomic_DNA"/>
</dbReference>
<dbReference type="EC" id="6.3.2.4" evidence="4 13"/>
<evidence type="ECO:0000256" key="16">
    <source>
        <dbReference type="PROSITE-ProRule" id="PRU00409"/>
    </source>
</evidence>
<dbReference type="HAMAP" id="MF_00047">
    <property type="entry name" value="Dala_Dala_lig"/>
    <property type="match status" value="1"/>
</dbReference>
<gene>
    <name evidence="13" type="primary">ddl</name>
    <name evidence="18" type="ORF">CLV55_11018</name>
</gene>
<evidence type="ECO:0000313" key="19">
    <source>
        <dbReference type="Proteomes" id="UP000248840"/>
    </source>
</evidence>
<evidence type="ECO:0000256" key="7">
    <source>
        <dbReference type="ARBA" id="ARBA00022741"/>
    </source>
</evidence>
<dbReference type="InterPro" id="IPR000291">
    <property type="entry name" value="D-Ala_lig_Van_CS"/>
</dbReference>
<dbReference type="InterPro" id="IPR013815">
    <property type="entry name" value="ATP_grasp_subdomain_1"/>
</dbReference>
<keyword evidence="15" id="KW-0479">Metal-binding</keyword>
<keyword evidence="7 16" id="KW-0547">Nucleotide-binding</keyword>
<dbReference type="PIRSF" id="PIRSF039102">
    <property type="entry name" value="Ddl/VanB"/>
    <property type="match status" value="1"/>
</dbReference>
<evidence type="ECO:0000256" key="5">
    <source>
        <dbReference type="ARBA" id="ARBA00022490"/>
    </source>
</evidence>
<feature type="active site" evidence="14">
    <location>
        <position position="31"/>
    </location>
</feature>
<evidence type="ECO:0000256" key="1">
    <source>
        <dbReference type="ARBA" id="ARBA00001936"/>
    </source>
</evidence>
<evidence type="ECO:0000256" key="4">
    <source>
        <dbReference type="ARBA" id="ARBA00012216"/>
    </source>
</evidence>
<dbReference type="NCBIfam" id="NF002527">
    <property type="entry name" value="PRK01966.1-3"/>
    <property type="match status" value="1"/>
</dbReference>
<dbReference type="NCBIfam" id="NF002378">
    <property type="entry name" value="PRK01372.1"/>
    <property type="match status" value="1"/>
</dbReference>
<organism evidence="18 19">
    <name type="scientific">Flavobacterium aciduliphilum</name>
    <dbReference type="NCBI Taxonomy" id="1101402"/>
    <lineage>
        <taxon>Bacteria</taxon>
        <taxon>Pseudomonadati</taxon>
        <taxon>Bacteroidota</taxon>
        <taxon>Flavobacteriia</taxon>
        <taxon>Flavobacteriales</taxon>
        <taxon>Flavobacteriaceae</taxon>
        <taxon>Flavobacterium</taxon>
    </lineage>
</organism>
<dbReference type="GO" id="GO:0046872">
    <property type="term" value="F:metal ion binding"/>
    <property type="evidence" value="ECO:0007669"/>
    <property type="project" value="UniProtKB-KW"/>
</dbReference>
<dbReference type="GO" id="GO:0008360">
    <property type="term" value="P:regulation of cell shape"/>
    <property type="evidence" value="ECO:0007669"/>
    <property type="project" value="UniProtKB-KW"/>
</dbReference>
<keyword evidence="15" id="KW-0464">Manganese</keyword>
<dbReference type="InterPro" id="IPR005905">
    <property type="entry name" value="D_ala_D_ala"/>
</dbReference>
<dbReference type="InterPro" id="IPR011761">
    <property type="entry name" value="ATP-grasp"/>
</dbReference>
<evidence type="ECO:0000256" key="15">
    <source>
        <dbReference type="PIRSR" id="PIRSR039102-3"/>
    </source>
</evidence>
<dbReference type="Gene3D" id="3.40.50.20">
    <property type="match status" value="1"/>
</dbReference>
<dbReference type="PANTHER" id="PTHR23132">
    <property type="entry name" value="D-ALANINE--D-ALANINE LIGASE"/>
    <property type="match status" value="1"/>
</dbReference>
<proteinExistence type="inferred from homology"/>
<keyword evidence="9 13" id="KW-0133">Cell shape</keyword>
<keyword evidence="19" id="KW-1185">Reference proteome</keyword>
<dbReference type="InterPro" id="IPR011095">
    <property type="entry name" value="Dala_Dala_lig_C"/>
</dbReference>
<evidence type="ECO:0000256" key="12">
    <source>
        <dbReference type="ARBA" id="ARBA00047614"/>
    </source>
</evidence>
<dbReference type="PROSITE" id="PS50975">
    <property type="entry name" value="ATP_GRASP"/>
    <property type="match status" value="1"/>
</dbReference>
<dbReference type="UniPathway" id="UPA00219"/>
<dbReference type="GO" id="GO:0008716">
    <property type="term" value="F:D-alanine-D-alanine ligase activity"/>
    <property type="evidence" value="ECO:0007669"/>
    <property type="project" value="UniProtKB-UniRule"/>
</dbReference>
<dbReference type="GO" id="GO:0009252">
    <property type="term" value="P:peptidoglycan biosynthetic process"/>
    <property type="evidence" value="ECO:0007669"/>
    <property type="project" value="UniProtKB-UniRule"/>
</dbReference>
<comment type="subcellular location">
    <subcellularLocation>
        <location evidence="2 13">Cytoplasm</location>
    </subcellularLocation>
</comment>
<dbReference type="GO" id="GO:0005524">
    <property type="term" value="F:ATP binding"/>
    <property type="evidence" value="ECO:0007669"/>
    <property type="project" value="UniProtKB-UniRule"/>
</dbReference>
<keyword evidence="10 13" id="KW-0573">Peptidoglycan synthesis</keyword>
<feature type="binding site" evidence="15">
    <location>
        <position position="302"/>
    </location>
    <ligand>
        <name>Mg(2+)</name>
        <dbReference type="ChEBI" id="CHEBI:18420"/>
        <label>1</label>
    </ligand>
</feature>
<comment type="cofactor">
    <cofactor evidence="15">
        <name>Mg(2+)</name>
        <dbReference type="ChEBI" id="CHEBI:18420"/>
    </cofactor>
    <cofactor evidence="15">
        <name>Mn(2+)</name>
        <dbReference type="ChEBI" id="CHEBI:29035"/>
    </cofactor>
    <text evidence="15">Binds 2 magnesium or manganese ions per subunit.</text>
</comment>
<dbReference type="PANTHER" id="PTHR23132:SF23">
    <property type="entry name" value="D-ALANINE--D-ALANINE LIGASE B"/>
    <property type="match status" value="1"/>
</dbReference>
<dbReference type="NCBIfam" id="TIGR01205">
    <property type="entry name" value="D_ala_D_alaTIGR"/>
    <property type="match status" value="1"/>
</dbReference>
<feature type="active site" evidence="14">
    <location>
        <position position="313"/>
    </location>
</feature>
<evidence type="ECO:0000256" key="13">
    <source>
        <dbReference type="HAMAP-Rule" id="MF_00047"/>
    </source>
</evidence>
<name>A0A328Y9D5_9FLAO</name>
<dbReference type="GO" id="GO:0071555">
    <property type="term" value="P:cell wall organization"/>
    <property type="evidence" value="ECO:0007669"/>
    <property type="project" value="UniProtKB-KW"/>
</dbReference>
<protein>
    <recommendedName>
        <fullName evidence="4 13">D-alanine--D-alanine ligase</fullName>
        <ecNumber evidence="4 13">6.3.2.4</ecNumber>
    </recommendedName>
    <alternativeName>
        <fullName evidence="13">D-Ala-D-Ala ligase</fullName>
    </alternativeName>
    <alternativeName>
        <fullName evidence="13">D-alanylalanine synthetase</fullName>
    </alternativeName>
</protein>
<evidence type="ECO:0000256" key="9">
    <source>
        <dbReference type="ARBA" id="ARBA00022960"/>
    </source>
</evidence>
<dbReference type="GO" id="GO:0005737">
    <property type="term" value="C:cytoplasm"/>
    <property type="evidence" value="ECO:0007669"/>
    <property type="project" value="UniProtKB-SubCell"/>
</dbReference>
<dbReference type="PROSITE" id="PS00844">
    <property type="entry name" value="DALA_DALA_LIGASE_2"/>
    <property type="match status" value="1"/>
</dbReference>
<feature type="active site" evidence="14">
    <location>
        <position position="180"/>
    </location>
</feature>
<keyword evidence="11 13" id="KW-0961">Cell wall biogenesis/degradation</keyword>
<keyword evidence="15" id="KW-0460">Magnesium</keyword>
<evidence type="ECO:0000313" key="18">
    <source>
        <dbReference type="EMBL" id="RAR70618.1"/>
    </source>
</evidence>
<evidence type="ECO:0000256" key="10">
    <source>
        <dbReference type="ARBA" id="ARBA00022984"/>
    </source>
</evidence>
<evidence type="ECO:0000259" key="17">
    <source>
        <dbReference type="PROSITE" id="PS50975"/>
    </source>
</evidence>
<dbReference type="PROSITE" id="PS00843">
    <property type="entry name" value="DALA_DALA_LIGASE_1"/>
    <property type="match status" value="1"/>
</dbReference>
<dbReference type="AlphaFoldDB" id="A0A328Y9D5"/>
<dbReference type="InterPro" id="IPR016185">
    <property type="entry name" value="PreATP-grasp_dom_sf"/>
</dbReference>
<dbReference type="SUPFAM" id="SSF52440">
    <property type="entry name" value="PreATP-grasp domain"/>
    <property type="match status" value="1"/>
</dbReference>
<comment type="function">
    <text evidence="13">Cell wall formation.</text>
</comment>
<dbReference type="SUPFAM" id="SSF56059">
    <property type="entry name" value="Glutathione synthetase ATP-binding domain-like"/>
    <property type="match status" value="1"/>
</dbReference>
<evidence type="ECO:0000256" key="14">
    <source>
        <dbReference type="PIRSR" id="PIRSR039102-1"/>
    </source>
</evidence>
<dbReference type="InterPro" id="IPR011127">
    <property type="entry name" value="Dala_Dala_lig_N"/>
</dbReference>
<evidence type="ECO:0000256" key="6">
    <source>
        <dbReference type="ARBA" id="ARBA00022598"/>
    </source>
</evidence>
<keyword evidence="6 13" id="KW-0436">Ligase</keyword>
<evidence type="ECO:0000256" key="2">
    <source>
        <dbReference type="ARBA" id="ARBA00004496"/>
    </source>
</evidence>
<dbReference type="Proteomes" id="UP000248840">
    <property type="component" value="Unassembled WGS sequence"/>
</dbReference>
<feature type="binding site" evidence="15">
    <location>
        <position position="302"/>
    </location>
    <ligand>
        <name>Mg(2+)</name>
        <dbReference type="ChEBI" id="CHEBI:18420"/>
        <label>2</label>
    </ligand>
</feature>
<comment type="similarity">
    <text evidence="3 13">Belongs to the D-alanine--D-alanine ligase family.</text>
</comment>
<sequence length="346" mass="38819">MHQVSTIVLNLCYIKNEKMNVAIVMGGYSDESVISLRSGQLLLSQIDRSKYTPYEVHILLDDWYCLHEGTKYTLSRGDFSVTIEGKKITFDVVVNTIHGTPGEDGHMQAYWELLEIPYTGCHYYQSSLTFNKRDTLSVLSKFDIPKAKSIYLSKGDTIDGTKIAAELGLPFFVKPNQSGSSLGVSMVTTLDDFEKALAFAFAEDDDILIESYLNGREVSVGVIKYKGETKVMGITEILSQNSFFDYEAKYLGKSDEITPANLSEPLQKHVEETAKKVYESLGMTGFSRTDFIIMNDVPHFIEINTNPGLSPQSIFPQQAAHAQMAMSDLIDNEIELALKRKPIWKK</sequence>
<dbReference type="Gene3D" id="3.30.470.20">
    <property type="entry name" value="ATP-grasp fold, B domain"/>
    <property type="match status" value="1"/>
</dbReference>
<keyword evidence="8 16" id="KW-0067">ATP-binding</keyword>
<comment type="cofactor">
    <cofactor evidence="1">
        <name>Mn(2+)</name>
        <dbReference type="ChEBI" id="CHEBI:29035"/>
    </cofactor>
</comment>
<comment type="caution">
    <text evidence="18">The sequence shown here is derived from an EMBL/GenBank/DDBJ whole genome shotgun (WGS) entry which is preliminary data.</text>
</comment>
<dbReference type="Gene3D" id="3.30.1490.20">
    <property type="entry name" value="ATP-grasp fold, A domain"/>
    <property type="match status" value="1"/>
</dbReference>
<keyword evidence="5 13" id="KW-0963">Cytoplasm</keyword>
<evidence type="ECO:0000256" key="11">
    <source>
        <dbReference type="ARBA" id="ARBA00023316"/>
    </source>
</evidence>
<comment type="catalytic activity">
    <reaction evidence="12 13">
        <text>2 D-alanine + ATP = D-alanyl-D-alanine + ADP + phosphate + H(+)</text>
        <dbReference type="Rhea" id="RHEA:11224"/>
        <dbReference type="ChEBI" id="CHEBI:15378"/>
        <dbReference type="ChEBI" id="CHEBI:30616"/>
        <dbReference type="ChEBI" id="CHEBI:43474"/>
        <dbReference type="ChEBI" id="CHEBI:57416"/>
        <dbReference type="ChEBI" id="CHEBI:57822"/>
        <dbReference type="ChEBI" id="CHEBI:456216"/>
        <dbReference type="EC" id="6.3.2.4"/>
    </reaction>
</comment>
<accession>A0A328Y9D5</accession>